<dbReference type="Pfam" id="PF00108">
    <property type="entry name" value="Thiolase_N"/>
    <property type="match status" value="1"/>
</dbReference>
<dbReference type="PROSITE" id="PS00737">
    <property type="entry name" value="THIOLASE_2"/>
    <property type="match status" value="1"/>
</dbReference>
<dbReference type="PIRSF" id="PIRSF000429">
    <property type="entry name" value="Ac-CoA_Ac_transf"/>
    <property type="match status" value="1"/>
</dbReference>
<proteinExistence type="inferred from homology"/>
<dbReference type="PATRIC" id="fig|433924.3.peg.3055"/>
<evidence type="ECO:0000313" key="9">
    <source>
        <dbReference type="Proteomes" id="UP000072741"/>
    </source>
</evidence>
<dbReference type="InterPro" id="IPR020613">
    <property type="entry name" value="Thiolase_CS"/>
</dbReference>
<dbReference type="PANTHER" id="PTHR43365:SF1">
    <property type="entry name" value="ACETYL-COA C-ACYLTRANSFERASE"/>
    <property type="match status" value="1"/>
</dbReference>
<comment type="similarity">
    <text evidence="1 5">Belongs to the thiolase-like superfamily. Thiolase family.</text>
</comment>
<dbReference type="RefSeq" id="WP_058641072.1">
    <property type="nucleotide sequence ID" value="NZ_LDSL01000038.1"/>
</dbReference>
<evidence type="ECO:0000256" key="1">
    <source>
        <dbReference type="ARBA" id="ARBA00010982"/>
    </source>
</evidence>
<dbReference type="InterPro" id="IPR020616">
    <property type="entry name" value="Thiolase_N"/>
</dbReference>
<dbReference type="Gene3D" id="3.40.47.10">
    <property type="match status" value="2"/>
</dbReference>
<comment type="caution">
    <text evidence="8">The sequence shown here is derived from an EMBL/GenBank/DDBJ whole genome shotgun (WGS) entry which is preliminary data.</text>
</comment>
<keyword evidence="2 5" id="KW-0808">Transferase</keyword>
<dbReference type="NCBIfam" id="TIGR01930">
    <property type="entry name" value="AcCoA-C-Actrans"/>
    <property type="match status" value="1"/>
</dbReference>
<dbReference type="PROSITE" id="PS00099">
    <property type="entry name" value="THIOLASE_3"/>
    <property type="match status" value="1"/>
</dbReference>
<evidence type="ECO:0000256" key="2">
    <source>
        <dbReference type="ARBA" id="ARBA00022679"/>
    </source>
</evidence>
<evidence type="ECO:0000259" key="6">
    <source>
        <dbReference type="Pfam" id="PF00108"/>
    </source>
</evidence>
<gene>
    <name evidence="8" type="ORF">NS331_05930</name>
</gene>
<protein>
    <submittedName>
        <fullName evidence="8">Acetyl-CoA acetyltransferase</fullName>
        <ecNumber evidence="8">2.3.1.9</ecNumber>
    </submittedName>
</protein>
<evidence type="ECO:0000256" key="4">
    <source>
        <dbReference type="PIRSR" id="PIRSR000429-1"/>
    </source>
</evidence>
<keyword evidence="9" id="KW-1185">Reference proteome</keyword>
<dbReference type="CDD" id="cd00751">
    <property type="entry name" value="thiolase"/>
    <property type="match status" value="1"/>
</dbReference>
<feature type="active site" description="Proton acceptor" evidence="4">
    <location>
        <position position="358"/>
    </location>
</feature>
<dbReference type="Proteomes" id="UP000072741">
    <property type="component" value="Unassembled WGS sequence"/>
</dbReference>
<reference evidence="8 9" key="1">
    <citation type="journal article" date="2016" name="Front. Microbiol.">
        <title>Genomic Resource of Rice Seed Associated Bacteria.</title>
        <authorList>
            <person name="Midha S."/>
            <person name="Bansal K."/>
            <person name="Sharma S."/>
            <person name="Kumar N."/>
            <person name="Patil P.P."/>
            <person name="Chaudhry V."/>
            <person name="Patil P.B."/>
        </authorList>
    </citation>
    <scope>NUCLEOTIDE SEQUENCE [LARGE SCALE GENOMIC DNA]</scope>
    <source>
        <strain evidence="8 9">NS331</strain>
    </source>
</reference>
<dbReference type="AlphaFoldDB" id="A0A147H4P2"/>
<dbReference type="EC" id="2.3.1.9" evidence="8"/>
<organism evidence="8 9">
    <name type="scientific">Pseudacidovorax intermedius</name>
    <dbReference type="NCBI Taxonomy" id="433924"/>
    <lineage>
        <taxon>Bacteria</taxon>
        <taxon>Pseudomonadati</taxon>
        <taxon>Pseudomonadota</taxon>
        <taxon>Betaproteobacteria</taxon>
        <taxon>Burkholderiales</taxon>
        <taxon>Comamonadaceae</taxon>
        <taxon>Pseudacidovorax</taxon>
    </lineage>
</organism>
<evidence type="ECO:0000256" key="3">
    <source>
        <dbReference type="ARBA" id="ARBA00023315"/>
    </source>
</evidence>
<keyword evidence="3 5" id="KW-0012">Acyltransferase</keyword>
<dbReference type="PANTHER" id="PTHR43365">
    <property type="entry name" value="BLR7806 PROTEIN"/>
    <property type="match status" value="1"/>
</dbReference>
<dbReference type="InterPro" id="IPR002155">
    <property type="entry name" value="Thiolase"/>
</dbReference>
<sequence length="402" mass="41975">MEAAFIYDHVRTPRGRGRGDGSLHEITPVQLAAQVLAGLRDRHALDTALVDDVILGCTNAYSEQGADIARLAALVAGYGQHVPGIQLDRFCASGLEAVNLAAAQVVAGQADAIVAGGVESMSRVASLSGGGAWVSDPQVIWQSYFTPTGVSADLLATLDGYTREQLDAYGLESQRRCAAAVAEGRFARALVPVRDVIGEVVLDHDEFPRPGTTAESLAALRPAFDTVGEQGGFDAVALQRYPHLEAIRHLHTAGTSSGVVDGASAVLVGSAEFGRRTGLRPRARVRAYAAVGSEPTVMLDGPAAATEKALRRARMTIGDIDLFEVNEAFAAVVLRFMRATGAPHDRVNVNGGAIALGHPLGATGAMLVGTVLDELERRGLRTGLVTLCAAAGQATATIIERV</sequence>
<feature type="domain" description="Thiolase N-terminal" evidence="6">
    <location>
        <begin position="6"/>
        <end position="228"/>
    </location>
</feature>
<accession>A0A147H4P2</accession>
<feature type="active site" description="Proton acceptor" evidence="4">
    <location>
        <position position="388"/>
    </location>
</feature>
<dbReference type="EMBL" id="LDSL01000038">
    <property type="protein sequence ID" value="KTT24831.1"/>
    <property type="molecule type" value="Genomic_DNA"/>
</dbReference>
<dbReference type="SUPFAM" id="SSF53901">
    <property type="entry name" value="Thiolase-like"/>
    <property type="match status" value="2"/>
</dbReference>
<evidence type="ECO:0000313" key="8">
    <source>
        <dbReference type="EMBL" id="KTT24831.1"/>
    </source>
</evidence>
<dbReference type="GO" id="GO:0003985">
    <property type="term" value="F:acetyl-CoA C-acetyltransferase activity"/>
    <property type="evidence" value="ECO:0007669"/>
    <property type="project" value="UniProtKB-EC"/>
</dbReference>
<dbReference type="InterPro" id="IPR020617">
    <property type="entry name" value="Thiolase_C"/>
</dbReference>
<dbReference type="OrthoDB" id="8523144at2"/>
<feature type="domain" description="Thiolase C-terminal" evidence="7">
    <location>
        <begin position="280"/>
        <end position="401"/>
    </location>
</feature>
<feature type="active site" description="Acyl-thioester intermediate" evidence="4">
    <location>
        <position position="91"/>
    </location>
</feature>
<evidence type="ECO:0000259" key="7">
    <source>
        <dbReference type="Pfam" id="PF02803"/>
    </source>
</evidence>
<dbReference type="Pfam" id="PF02803">
    <property type="entry name" value="Thiolase_C"/>
    <property type="match status" value="1"/>
</dbReference>
<name>A0A147H4P2_9BURK</name>
<dbReference type="InterPro" id="IPR016039">
    <property type="entry name" value="Thiolase-like"/>
</dbReference>
<dbReference type="NCBIfam" id="NF006090">
    <property type="entry name" value="PRK08242.1"/>
    <property type="match status" value="1"/>
</dbReference>
<evidence type="ECO:0000256" key="5">
    <source>
        <dbReference type="RuleBase" id="RU003557"/>
    </source>
</evidence>
<dbReference type="InterPro" id="IPR020610">
    <property type="entry name" value="Thiolase_AS"/>
</dbReference>